<evidence type="ECO:0000313" key="1">
    <source>
        <dbReference type="EMBL" id="MBM5570847.1"/>
    </source>
</evidence>
<dbReference type="EMBL" id="WOFE01000001">
    <property type="protein sequence ID" value="MBM5570847.1"/>
    <property type="molecule type" value="Genomic_DNA"/>
</dbReference>
<dbReference type="Proteomes" id="UP001195660">
    <property type="component" value="Unassembled WGS sequence"/>
</dbReference>
<accession>A0ABS2CA00</accession>
<evidence type="ECO:0008006" key="3">
    <source>
        <dbReference type="Google" id="ProtNLM"/>
    </source>
</evidence>
<protein>
    <recommendedName>
        <fullName evidence="3">PilZ domain-containing protein</fullName>
    </recommendedName>
</protein>
<gene>
    <name evidence="1" type="ORF">GM173_04540</name>
</gene>
<evidence type="ECO:0000313" key="2">
    <source>
        <dbReference type="Proteomes" id="UP001195660"/>
    </source>
</evidence>
<reference evidence="1 2" key="1">
    <citation type="submission" date="2019-11" db="EMBL/GenBank/DDBJ databases">
        <title>Novel Deefgea species.</title>
        <authorList>
            <person name="Han J.-H."/>
        </authorList>
    </citation>
    <scope>NUCLEOTIDE SEQUENCE [LARGE SCALE GENOMIC DNA]</scope>
    <source>
        <strain evidence="1 2">LMG 24817</strain>
    </source>
</reference>
<comment type="caution">
    <text evidence="1">The sequence shown here is derived from an EMBL/GenBank/DDBJ whole genome shotgun (WGS) entry which is preliminary data.</text>
</comment>
<name>A0ABS2CA00_9NEIS</name>
<dbReference type="RefSeq" id="WP_203570121.1">
    <property type="nucleotide sequence ID" value="NZ_WOFE01000001.1"/>
</dbReference>
<proteinExistence type="predicted"/>
<sequence>MSQNAFNHDNSRRKFVRWRAAIIPKHQHNPIEGKIIEANSDVLVMLSATALKPGSEARFMLEVFEYEGATCNRNTLDLNGKVIDNALIGHISLFRHQIQLHKPNYTQLELLKKLTA</sequence>
<organism evidence="1 2">
    <name type="scientific">Deefgea chitinilytica</name>
    <dbReference type="NCBI Taxonomy" id="570276"/>
    <lineage>
        <taxon>Bacteria</taxon>
        <taxon>Pseudomonadati</taxon>
        <taxon>Pseudomonadota</taxon>
        <taxon>Betaproteobacteria</taxon>
        <taxon>Neisseriales</taxon>
        <taxon>Chitinibacteraceae</taxon>
        <taxon>Deefgea</taxon>
    </lineage>
</organism>
<keyword evidence="2" id="KW-1185">Reference proteome</keyword>